<dbReference type="InterPro" id="IPR036691">
    <property type="entry name" value="Endo/exonu/phosph_ase_sf"/>
</dbReference>
<dbReference type="InterPro" id="IPR005135">
    <property type="entry name" value="Endo/exonuclease/phosphatase"/>
</dbReference>
<feature type="domain" description="Endonuclease/exonuclease/phosphatase" evidence="2">
    <location>
        <begin position="31"/>
        <end position="312"/>
    </location>
</feature>
<keyword evidence="1" id="KW-0732">Signal</keyword>
<dbReference type="GO" id="GO:0004527">
    <property type="term" value="F:exonuclease activity"/>
    <property type="evidence" value="ECO:0007669"/>
    <property type="project" value="UniProtKB-KW"/>
</dbReference>
<keyword evidence="3" id="KW-0255">Endonuclease</keyword>
<reference evidence="3 4" key="1">
    <citation type="submission" date="2020-04" db="EMBL/GenBank/DDBJ databases">
        <title>Rhizobium sp. S-51 isolated from soil.</title>
        <authorList>
            <person name="Dahal R.H."/>
        </authorList>
    </citation>
    <scope>NUCLEOTIDE SEQUENCE [LARGE SCALE GENOMIC DNA]</scope>
    <source>
        <strain evidence="3 4">S-51</strain>
    </source>
</reference>
<evidence type="ECO:0000313" key="4">
    <source>
        <dbReference type="Proteomes" id="UP000541470"/>
    </source>
</evidence>
<dbReference type="Pfam" id="PF03372">
    <property type="entry name" value="Exo_endo_phos"/>
    <property type="match status" value="1"/>
</dbReference>
<keyword evidence="3" id="KW-0540">Nuclease</keyword>
<evidence type="ECO:0000259" key="2">
    <source>
        <dbReference type="Pfam" id="PF03372"/>
    </source>
</evidence>
<keyword evidence="4" id="KW-1185">Reference proteome</keyword>
<dbReference type="PANTHER" id="PTHR41349:SF1">
    <property type="entry name" value="PROTEIN CBG08683"/>
    <property type="match status" value="1"/>
</dbReference>
<dbReference type="Gene3D" id="3.60.10.10">
    <property type="entry name" value="Endonuclease/exonuclease/phosphatase"/>
    <property type="match status" value="1"/>
</dbReference>
<organism evidence="3 4">
    <name type="scientific">Rhizobium terricola</name>
    <dbReference type="NCBI Taxonomy" id="2728849"/>
    <lineage>
        <taxon>Bacteria</taxon>
        <taxon>Pseudomonadati</taxon>
        <taxon>Pseudomonadota</taxon>
        <taxon>Alphaproteobacteria</taxon>
        <taxon>Hyphomicrobiales</taxon>
        <taxon>Rhizobiaceae</taxon>
        <taxon>Rhizobium/Agrobacterium group</taxon>
        <taxon>Rhizobium</taxon>
    </lineage>
</organism>
<dbReference type="EMBL" id="JABBGK010000001">
    <property type="protein sequence ID" value="NML73286.1"/>
    <property type="molecule type" value="Genomic_DNA"/>
</dbReference>
<keyword evidence="3" id="KW-0269">Exonuclease</keyword>
<dbReference type="GO" id="GO:0003677">
    <property type="term" value="F:DNA binding"/>
    <property type="evidence" value="ECO:0007669"/>
    <property type="project" value="InterPro"/>
</dbReference>
<dbReference type="GO" id="GO:0004519">
    <property type="term" value="F:endonuclease activity"/>
    <property type="evidence" value="ECO:0007669"/>
    <property type="project" value="UniProtKB-KW"/>
</dbReference>
<sequence length="321" mass="34880">MTKHLGALLISTSLVATPAMAAGAATELTVMSYNIWGGGVNEEKDVSETAEVIRKAGADIIGIQETKPEPDVCDADDCVPTGPSVAKDLAKALGFFYYEQEKTNPALWANAILSRYPIGKPTANDLGVEIDVKGRKVFAFNVHLTDFPYQPYQLLGIDYGPAPFLKTADEAVQAAAKARGPALDLLMKDVKQAENADAVFLFGDFNEPSWRDWTEAAVKAGRQPMAVKYPSALRIEQEAGMTDLLRAAYPDPVAKPAFTWTPTSEPTAKDDHHDRIDYVFGRATKLETLSVSIVGEKAPEADIVVTPWPSDHRAVTARVRF</sequence>
<dbReference type="InterPro" id="IPR020847">
    <property type="entry name" value="AP_endonuclease_F1_BS"/>
</dbReference>
<dbReference type="RefSeq" id="WP_169587498.1">
    <property type="nucleotide sequence ID" value="NZ_JABBGK010000001.1"/>
</dbReference>
<evidence type="ECO:0000313" key="3">
    <source>
        <dbReference type="EMBL" id="NML73286.1"/>
    </source>
</evidence>
<comment type="caution">
    <text evidence="3">The sequence shown here is derived from an EMBL/GenBank/DDBJ whole genome shotgun (WGS) entry which is preliminary data.</text>
</comment>
<name>A0A7Y0ATM6_9HYPH</name>
<gene>
    <name evidence="3" type="ORF">HHL25_04010</name>
</gene>
<dbReference type="PANTHER" id="PTHR41349">
    <property type="match status" value="1"/>
</dbReference>
<accession>A0A7Y0ATM6</accession>
<dbReference type="Proteomes" id="UP000541470">
    <property type="component" value="Unassembled WGS sequence"/>
</dbReference>
<dbReference type="AlphaFoldDB" id="A0A7Y0ATM6"/>
<feature type="signal peptide" evidence="1">
    <location>
        <begin position="1"/>
        <end position="21"/>
    </location>
</feature>
<feature type="chain" id="PRO_5031531930" evidence="1">
    <location>
        <begin position="22"/>
        <end position="321"/>
    </location>
</feature>
<dbReference type="PROSITE" id="PS00726">
    <property type="entry name" value="AP_NUCLEASE_F1_1"/>
    <property type="match status" value="1"/>
</dbReference>
<evidence type="ECO:0000256" key="1">
    <source>
        <dbReference type="SAM" id="SignalP"/>
    </source>
</evidence>
<keyword evidence="3" id="KW-0378">Hydrolase</keyword>
<proteinExistence type="predicted"/>
<dbReference type="SUPFAM" id="SSF56219">
    <property type="entry name" value="DNase I-like"/>
    <property type="match status" value="1"/>
</dbReference>
<dbReference type="GO" id="GO:0006281">
    <property type="term" value="P:DNA repair"/>
    <property type="evidence" value="ECO:0007669"/>
    <property type="project" value="InterPro"/>
</dbReference>
<protein>
    <submittedName>
        <fullName evidence="3">Endonuclease/exonuclease/phosphatase family protein</fullName>
    </submittedName>
</protein>